<dbReference type="Pfam" id="PF01032">
    <property type="entry name" value="FecCD"/>
    <property type="match status" value="1"/>
</dbReference>
<evidence type="ECO:0000256" key="6">
    <source>
        <dbReference type="ARBA" id="ARBA00022989"/>
    </source>
</evidence>
<evidence type="ECO:0000256" key="2">
    <source>
        <dbReference type="ARBA" id="ARBA00007935"/>
    </source>
</evidence>
<evidence type="ECO:0000313" key="10">
    <source>
        <dbReference type="Proteomes" id="UP000198802"/>
    </source>
</evidence>
<accession>A0A0S4QJB8</accession>
<dbReference type="InterPro" id="IPR000522">
    <property type="entry name" value="ABC_transptr_permease_BtuC"/>
</dbReference>
<dbReference type="FunFam" id="1.10.3470.10:FF:000001">
    <property type="entry name" value="Vitamin B12 ABC transporter permease BtuC"/>
    <property type="match status" value="1"/>
</dbReference>
<dbReference type="InterPro" id="IPR037294">
    <property type="entry name" value="ABC_BtuC-like"/>
</dbReference>
<keyword evidence="4" id="KW-1003">Cell membrane</keyword>
<dbReference type="CDD" id="cd06550">
    <property type="entry name" value="TM_ABC_iron-siderophores_like"/>
    <property type="match status" value="1"/>
</dbReference>
<dbReference type="PANTHER" id="PTHR30472:SF1">
    <property type="entry name" value="FE(3+) DICITRATE TRANSPORT SYSTEM PERMEASE PROTEIN FECC-RELATED"/>
    <property type="match status" value="1"/>
</dbReference>
<feature type="transmembrane region" description="Helical" evidence="8">
    <location>
        <begin position="26"/>
        <end position="47"/>
    </location>
</feature>
<dbReference type="GO" id="GO:0022857">
    <property type="term" value="F:transmembrane transporter activity"/>
    <property type="evidence" value="ECO:0007669"/>
    <property type="project" value="InterPro"/>
</dbReference>
<evidence type="ECO:0000313" key="9">
    <source>
        <dbReference type="EMBL" id="CUU54618.1"/>
    </source>
</evidence>
<keyword evidence="10" id="KW-1185">Reference proteome</keyword>
<dbReference type="GO" id="GO:0033214">
    <property type="term" value="P:siderophore-iron import into cell"/>
    <property type="evidence" value="ECO:0007669"/>
    <property type="project" value="TreeGrafter"/>
</dbReference>
<name>A0A0S4QJB8_9ACTN</name>
<organism evidence="9 10">
    <name type="scientific">Parafrankia irregularis</name>
    <dbReference type="NCBI Taxonomy" id="795642"/>
    <lineage>
        <taxon>Bacteria</taxon>
        <taxon>Bacillati</taxon>
        <taxon>Actinomycetota</taxon>
        <taxon>Actinomycetes</taxon>
        <taxon>Frankiales</taxon>
        <taxon>Frankiaceae</taxon>
        <taxon>Parafrankia</taxon>
    </lineage>
</organism>
<feature type="transmembrane region" description="Helical" evidence="8">
    <location>
        <begin position="166"/>
        <end position="186"/>
    </location>
</feature>
<comment type="subcellular location">
    <subcellularLocation>
        <location evidence="1">Cell membrane</location>
        <topology evidence="1">Multi-pass membrane protein</topology>
    </subcellularLocation>
</comment>
<feature type="transmembrane region" description="Helical" evidence="8">
    <location>
        <begin position="256"/>
        <end position="278"/>
    </location>
</feature>
<evidence type="ECO:0000256" key="1">
    <source>
        <dbReference type="ARBA" id="ARBA00004651"/>
    </source>
</evidence>
<feature type="transmembrane region" description="Helical" evidence="8">
    <location>
        <begin position="135"/>
        <end position="154"/>
    </location>
</feature>
<feature type="transmembrane region" description="Helical" evidence="8">
    <location>
        <begin position="79"/>
        <end position="96"/>
    </location>
</feature>
<gene>
    <name evidence="9" type="ORF">Ga0074812_103108</name>
</gene>
<dbReference type="SUPFAM" id="SSF81345">
    <property type="entry name" value="ABC transporter involved in vitamin B12 uptake, BtuC"/>
    <property type="match status" value="1"/>
</dbReference>
<dbReference type="Proteomes" id="UP000198802">
    <property type="component" value="Unassembled WGS sequence"/>
</dbReference>
<keyword evidence="5 8" id="KW-0812">Transmembrane</keyword>
<evidence type="ECO:0000256" key="4">
    <source>
        <dbReference type="ARBA" id="ARBA00022475"/>
    </source>
</evidence>
<evidence type="ECO:0000256" key="5">
    <source>
        <dbReference type="ARBA" id="ARBA00022692"/>
    </source>
</evidence>
<keyword evidence="3" id="KW-0813">Transport</keyword>
<evidence type="ECO:0000256" key="7">
    <source>
        <dbReference type="ARBA" id="ARBA00023136"/>
    </source>
</evidence>
<dbReference type="Gene3D" id="1.10.3470.10">
    <property type="entry name" value="ABC transporter involved in vitamin B12 uptake, BtuC"/>
    <property type="match status" value="1"/>
</dbReference>
<dbReference type="AlphaFoldDB" id="A0A0S4QJB8"/>
<comment type="similarity">
    <text evidence="2">Belongs to the binding-protein-dependent transport system permease family. FecCD subfamily.</text>
</comment>
<dbReference type="PANTHER" id="PTHR30472">
    <property type="entry name" value="FERRIC ENTEROBACTIN TRANSPORT SYSTEM PERMEASE PROTEIN"/>
    <property type="match status" value="1"/>
</dbReference>
<feature type="transmembrane region" description="Helical" evidence="8">
    <location>
        <begin position="325"/>
        <end position="345"/>
    </location>
</feature>
<feature type="transmembrane region" description="Helical" evidence="8">
    <location>
        <begin position="209"/>
        <end position="235"/>
    </location>
</feature>
<protein>
    <submittedName>
        <fullName evidence="9">Iron complex transport system permease protein</fullName>
    </submittedName>
</protein>
<evidence type="ECO:0000256" key="3">
    <source>
        <dbReference type="ARBA" id="ARBA00022448"/>
    </source>
</evidence>
<dbReference type="RefSeq" id="WP_091272886.1">
    <property type="nucleotide sequence ID" value="NZ_FAOZ01000003.1"/>
</dbReference>
<reference evidence="10" key="1">
    <citation type="submission" date="2015-11" db="EMBL/GenBank/DDBJ databases">
        <authorList>
            <person name="Varghese N."/>
        </authorList>
    </citation>
    <scope>NUCLEOTIDE SEQUENCE [LARGE SCALE GENOMIC DNA]</scope>
    <source>
        <strain evidence="10">DSM 45899</strain>
    </source>
</reference>
<keyword evidence="6 8" id="KW-1133">Transmembrane helix</keyword>
<evidence type="ECO:0000256" key="8">
    <source>
        <dbReference type="SAM" id="Phobius"/>
    </source>
</evidence>
<feature type="transmembrane region" description="Helical" evidence="8">
    <location>
        <begin position="108"/>
        <end position="129"/>
    </location>
</feature>
<dbReference type="EMBL" id="FAOZ01000003">
    <property type="protein sequence ID" value="CUU54618.1"/>
    <property type="molecule type" value="Genomic_DNA"/>
</dbReference>
<sequence length="348" mass="35186">MAVEAVAAGTAGTAGTARVRPDVRGLGLVVAVLALGGAVVLSLTVGARHIDLGTVWSALGHDDGSEDAYIVRELRLPRTILGVGVGMALGLAGALMQALTRNPLADPGLLGVDMGAAMAVVVAIALLGITSPTGYVWFALGGAAATSTLVYLLGSLGRVTSPDRMVLAGAAVSAALSAFVGSILIIDGQTFDRWRFWVVGSLAGRGLDLVWQLGPFILVGVVLAVGLGRGLNALALGEDAGRALGVRAGSVRLRGALAVTLLCGGATAIAGPIGFVGLAVPHMARLITGPDNRWVMPYSAVLAPLLVLLADVTGRVLVAPGELEVGIVTAFLGAPVFVFLCRRRMVAL</sequence>
<proteinExistence type="inferred from homology"/>
<dbReference type="GO" id="GO:0005886">
    <property type="term" value="C:plasma membrane"/>
    <property type="evidence" value="ECO:0007669"/>
    <property type="project" value="UniProtKB-SubCell"/>
</dbReference>
<keyword evidence="7 8" id="KW-0472">Membrane</keyword>